<proteinExistence type="predicted"/>
<protein>
    <submittedName>
        <fullName evidence="1">ABC transporter G family member</fullName>
    </submittedName>
</protein>
<organism evidence="1 2">
    <name type="scientific">Trichinella spiralis</name>
    <name type="common">Trichina worm</name>
    <dbReference type="NCBI Taxonomy" id="6334"/>
    <lineage>
        <taxon>Eukaryota</taxon>
        <taxon>Metazoa</taxon>
        <taxon>Ecdysozoa</taxon>
        <taxon>Nematoda</taxon>
        <taxon>Enoplea</taxon>
        <taxon>Dorylaimia</taxon>
        <taxon>Trichinellida</taxon>
        <taxon>Trichinellidae</taxon>
        <taxon>Trichinella</taxon>
    </lineage>
</organism>
<gene>
    <name evidence="1" type="ORF">TSPI_05832</name>
</gene>
<dbReference type="EMBL" id="JBEUSY010000054">
    <property type="protein sequence ID" value="KAL1245893.1"/>
    <property type="molecule type" value="Genomic_DNA"/>
</dbReference>
<name>A0ABR3KZ47_TRISP</name>
<dbReference type="Proteomes" id="UP001558632">
    <property type="component" value="Unassembled WGS sequence"/>
</dbReference>
<comment type="caution">
    <text evidence="1">The sequence shown here is derived from an EMBL/GenBank/DDBJ whole genome shotgun (WGS) entry which is preliminary data.</text>
</comment>
<sequence>MKLFLFLFTVFGILYSSCALLGVCNVLRLREIVLRRETAAGVKVKLIDIDTGFDDVMDESEPIRMPCQRRWKVEIPKTLHRITEQAAECVRIGYVRKNAFFRNITPRRTFTTEQAVKI</sequence>
<evidence type="ECO:0000313" key="2">
    <source>
        <dbReference type="Proteomes" id="UP001558632"/>
    </source>
</evidence>
<keyword evidence="2" id="KW-1185">Reference proteome</keyword>
<evidence type="ECO:0000313" key="1">
    <source>
        <dbReference type="EMBL" id="KAL1245893.1"/>
    </source>
</evidence>
<reference evidence="1 2" key="1">
    <citation type="submission" date="2024-07" db="EMBL/GenBank/DDBJ databases">
        <title>Enhanced genomic and transcriptomic resources for Trichinella pseudospiralis and T. spiralis underpin the discovery of pronounced molecular differences between stages and species.</title>
        <authorList>
            <person name="Pasi K.K."/>
            <person name="La Rosa G."/>
            <person name="Gomez-Morales M.A."/>
            <person name="Tosini F."/>
            <person name="Sumanam S."/>
            <person name="Young N.D."/>
            <person name="Chang B.C."/>
            <person name="Robin G.B."/>
        </authorList>
    </citation>
    <scope>NUCLEOTIDE SEQUENCE [LARGE SCALE GENOMIC DNA]</scope>
    <source>
        <strain evidence="1">ISS534</strain>
    </source>
</reference>
<accession>A0ABR3KZ47</accession>